<evidence type="ECO:0000313" key="1">
    <source>
        <dbReference type="EMBL" id="KKL92620.1"/>
    </source>
</evidence>
<organism evidence="1">
    <name type="scientific">marine sediment metagenome</name>
    <dbReference type="NCBI Taxonomy" id="412755"/>
    <lineage>
        <taxon>unclassified sequences</taxon>
        <taxon>metagenomes</taxon>
        <taxon>ecological metagenomes</taxon>
    </lineage>
</organism>
<sequence>MADVQEIDDAIVAIVKALERTRSVRDRQLFGDGRTDLNFIADRLDVALSKLIHRSAMDSVRMTATEVLERRSEFLRAVEPTFGKVQ</sequence>
<dbReference type="EMBL" id="LAZR01019414">
    <property type="protein sequence ID" value="KKL92620.1"/>
    <property type="molecule type" value="Genomic_DNA"/>
</dbReference>
<accession>A0A0F9IFN6</accession>
<reference evidence="1" key="1">
    <citation type="journal article" date="2015" name="Nature">
        <title>Complex archaea that bridge the gap between prokaryotes and eukaryotes.</title>
        <authorList>
            <person name="Spang A."/>
            <person name="Saw J.H."/>
            <person name="Jorgensen S.L."/>
            <person name="Zaremba-Niedzwiedzka K."/>
            <person name="Martijn J."/>
            <person name="Lind A.E."/>
            <person name="van Eijk R."/>
            <person name="Schleper C."/>
            <person name="Guy L."/>
            <person name="Ettema T.J."/>
        </authorList>
    </citation>
    <scope>NUCLEOTIDE SEQUENCE</scope>
</reference>
<comment type="caution">
    <text evidence="1">The sequence shown here is derived from an EMBL/GenBank/DDBJ whole genome shotgun (WGS) entry which is preliminary data.</text>
</comment>
<protein>
    <submittedName>
        <fullName evidence="1">Uncharacterized protein</fullName>
    </submittedName>
</protein>
<proteinExistence type="predicted"/>
<name>A0A0F9IFN6_9ZZZZ</name>
<gene>
    <name evidence="1" type="ORF">LCGC14_1882870</name>
</gene>
<dbReference type="AlphaFoldDB" id="A0A0F9IFN6"/>